<keyword evidence="1" id="KW-1133">Transmembrane helix</keyword>
<evidence type="ECO:0008006" key="4">
    <source>
        <dbReference type="Google" id="ProtNLM"/>
    </source>
</evidence>
<dbReference type="EMBL" id="LVCN01000002">
    <property type="protein sequence ID" value="KYL37198.1"/>
    <property type="molecule type" value="Genomic_DNA"/>
</dbReference>
<keyword evidence="1" id="KW-0812">Transmembrane</keyword>
<evidence type="ECO:0000313" key="3">
    <source>
        <dbReference type="Proteomes" id="UP000075763"/>
    </source>
</evidence>
<gene>
    <name evidence="2" type="ORF">A2I96_06005</name>
</gene>
<protein>
    <recommendedName>
        <fullName evidence="4">SMODS and SLOG-associating 2TM effector domain-containing protein</fullName>
    </recommendedName>
</protein>
<evidence type="ECO:0000256" key="1">
    <source>
        <dbReference type="SAM" id="Phobius"/>
    </source>
</evidence>
<feature type="transmembrane region" description="Helical" evidence="1">
    <location>
        <begin position="87"/>
        <end position="106"/>
    </location>
</feature>
<comment type="caution">
    <text evidence="2">The sequence shown here is derived from an EMBL/GenBank/DDBJ whole genome shotgun (WGS) entry which is preliminary data.</text>
</comment>
<keyword evidence="1" id="KW-0472">Membrane</keyword>
<reference evidence="2 3" key="1">
    <citation type="submission" date="2016-03" db="EMBL/GenBank/DDBJ databases">
        <authorList>
            <person name="Zhang H."/>
            <person name="Liu R."/>
            <person name="Wang M."/>
            <person name="Wang H."/>
            <person name="Wang L."/>
            <person name="Song L."/>
        </authorList>
    </citation>
    <scope>NUCLEOTIDE SEQUENCE [LARGE SCALE GENOMIC DNA]</scope>
    <source>
        <strain evidence="2 3">DSM 16099</strain>
    </source>
</reference>
<name>A0ABD4ESB1_9GAMM</name>
<feature type="transmembrane region" description="Helical" evidence="1">
    <location>
        <begin position="54"/>
        <end position="75"/>
    </location>
</feature>
<proteinExistence type="predicted"/>
<organism evidence="2 3">
    <name type="scientific">Pseudoalteromonas tetraodonis</name>
    <dbReference type="NCBI Taxonomy" id="43659"/>
    <lineage>
        <taxon>Bacteria</taxon>
        <taxon>Pseudomonadati</taxon>
        <taxon>Pseudomonadota</taxon>
        <taxon>Gammaproteobacteria</taxon>
        <taxon>Alteromonadales</taxon>
        <taxon>Pseudoalteromonadaceae</taxon>
        <taxon>Pseudoalteromonas</taxon>
    </lineage>
</organism>
<sequence>MSRPEENHSDDLDNRHNNGHIGNDVAIDEINYYLSEYTKRVTKFEAKKRINERFTFVSLVIVLLSAGLIYSPFLFGVDVLEYGYSRLAASLLLSTAGIILFVSYLVNRLKGYTRAWSRNRLMIEQLEILAREYRLSIRDKELPKDREYINIEQENILSKLFELESKNRIETHADIVGDYIAAHEGVFSWVKGLRK</sequence>
<evidence type="ECO:0000313" key="2">
    <source>
        <dbReference type="EMBL" id="KYL37198.1"/>
    </source>
</evidence>
<dbReference type="Proteomes" id="UP000075763">
    <property type="component" value="Unassembled WGS sequence"/>
</dbReference>
<dbReference type="AlphaFoldDB" id="A0ABD4ESB1"/>
<accession>A0ABD4ESB1</accession>